<protein>
    <recommendedName>
        <fullName evidence="6 7">Peptidyl-tRNA hydrolase</fullName>
        <shortName evidence="7">Pth</shortName>
        <ecNumber evidence="1 7">3.1.1.29</ecNumber>
    </recommendedName>
</protein>
<comment type="function">
    <text evidence="7">Catalyzes the release of premature peptidyl moieties from peptidyl-tRNA molecules trapped in stalled 50S ribosomal subunits, and thus maintains levels of free tRNAs and 50S ribosomes.</text>
</comment>
<name>A0ABU8QF79_9RHOB</name>
<feature type="site" description="Discriminates between blocked and unblocked aminoacyl-tRNA" evidence="7">
    <location>
        <position position="9"/>
    </location>
</feature>
<dbReference type="PANTHER" id="PTHR17224:SF1">
    <property type="entry name" value="PEPTIDYL-TRNA HYDROLASE"/>
    <property type="match status" value="1"/>
</dbReference>
<feature type="active site" description="Proton acceptor" evidence="7">
    <location>
        <position position="19"/>
    </location>
</feature>
<gene>
    <name evidence="7 11" type="primary">pth</name>
    <name evidence="11" type="ORF">WG622_07520</name>
</gene>
<comment type="caution">
    <text evidence="11">The sequence shown here is derived from an EMBL/GenBank/DDBJ whole genome shotgun (WGS) entry which is preliminary data.</text>
</comment>
<feature type="binding site" evidence="7">
    <location>
        <position position="14"/>
    </location>
    <ligand>
        <name>tRNA</name>
        <dbReference type="ChEBI" id="CHEBI:17843"/>
    </ligand>
</feature>
<accession>A0ABU8QF79</accession>
<comment type="subcellular location">
    <subcellularLocation>
        <location evidence="7">Cytoplasm</location>
    </subcellularLocation>
</comment>
<dbReference type="PROSITE" id="PS01196">
    <property type="entry name" value="PEPT_TRNA_HYDROL_2"/>
    <property type="match status" value="1"/>
</dbReference>
<dbReference type="SUPFAM" id="SSF53178">
    <property type="entry name" value="Peptidyl-tRNA hydrolase-like"/>
    <property type="match status" value="1"/>
</dbReference>
<feature type="site" description="Stabilizes the basic form of H active site to accept a proton" evidence="7">
    <location>
        <position position="91"/>
    </location>
</feature>
<evidence type="ECO:0000256" key="6">
    <source>
        <dbReference type="ARBA" id="ARBA00050038"/>
    </source>
</evidence>
<evidence type="ECO:0000313" key="12">
    <source>
        <dbReference type="Proteomes" id="UP001368270"/>
    </source>
</evidence>
<keyword evidence="2 7" id="KW-0820">tRNA-binding</keyword>
<evidence type="ECO:0000256" key="2">
    <source>
        <dbReference type="ARBA" id="ARBA00022555"/>
    </source>
</evidence>
<keyword evidence="12" id="KW-1185">Reference proteome</keyword>
<dbReference type="InterPro" id="IPR001328">
    <property type="entry name" value="Pept_tRNA_hydro"/>
</dbReference>
<keyword evidence="7" id="KW-0963">Cytoplasm</keyword>
<comment type="catalytic activity">
    <reaction evidence="7 8">
        <text>an N-acyl-L-alpha-aminoacyl-tRNA + H2O = an N-acyl-L-amino acid + a tRNA + H(+)</text>
        <dbReference type="Rhea" id="RHEA:54448"/>
        <dbReference type="Rhea" id="RHEA-COMP:10123"/>
        <dbReference type="Rhea" id="RHEA-COMP:13883"/>
        <dbReference type="ChEBI" id="CHEBI:15377"/>
        <dbReference type="ChEBI" id="CHEBI:15378"/>
        <dbReference type="ChEBI" id="CHEBI:59874"/>
        <dbReference type="ChEBI" id="CHEBI:78442"/>
        <dbReference type="ChEBI" id="CHEBI:138191"/>
        <dbReference type="EC" id="3.1.1.29"/>
    </reaction>
</comment>
<dbReference type="Proteomes" id="UP001368270">
    <property type="component" value="Unassembled WGS sequence"/>
</dbReference>
<comment type="similarity">
    <text evidence="5 7 9">Belongs to the PTH family.</text>
</comment>
<feature type="binding site" evidence="7">
    <location>
        <position position="64"/>
    </location>
    <ligand>
        <name>tRNA</name>
        <dbReference type="ChEBI" id="CHEBI:17843"/>
    </ligand>
</feature>
<feature type="region of interest" description="Disordered" evidence="10">
    <location>
        <begin position="187"/>
        <end position="227"/>
    </location>
</feature>
<evidence type="ECO:0000256" key="5">
    <source>
        <dbReference type="ARBA" id="ARBA00038063"/>
    </source>
</evidence>
<comment type="function">
    <text evidence="7">Hydrolyzes ribosome-free peptidyl-tRNAs (with 1 or more amino acids incorporated), which drop off the ribosome during protein synthesis, or as a result of ribosome stalling.</text>
</comment>
<feature type="binding site" evidence="7">
    <location>
        <position position="112"/>
    </location>
    <ligand>
        <name>tRNA</name>
        <dbReference type="ChEBI" id="CHEBI:17843"/>
    </ligand>
</feature>
<organism evidence="11 12">
    <name type="scientific">Cognatishimia coralii</name>
    <dbReference type="NCBI Taxonomy" id="3083254"/>
    <lineage>
        <taxon>Bacteria</taxon>
        <taxon>Pseudomonadati</taxon>
        <taxon>Pseudomonadota</taxon>
        <taxon>Alphaproteobacteria</taxon>
        <taxon>Rhodobacterales</taxon>
        <taxon>Paracoccaceae</taxon>
        <taxon>Cognatishimia</taxon>
    </lineage>
</organism>
<keyword evidence="3 7" id="KW-0378">Hydrolase</keyword>
<dbReference type="EC" id="3.1.1.29" evidence="1 7"/>
<dbReference type="HAMAP" id="MF_00083">
    <property type="entry name" value="Pept_tRNA_hydro_bact"/>
    <property type="match status" value="1"/>
</dbReference>
<keyword evidence="4 7" id="KW-0694">RNA-binding</keyword>
<evidence type="ECO:0000256" key="3">
    <source>
        <dbReference type="ARBA" id="ARBA00022801"/>
    </source>
</evidence>
<feature type="compositionally biased region" description="Basic and acidic residues" evidence="10">
    <location>
        <begin position="213"/>
        <end position="227"/>
    </location>
</feature>
<comment type="subunit">
    <text evidence="7">Monomer.</text>
</comment>
<dbReference type="EMBL" id="JBBGAZ010000003">
    <property type="protein sequence ID" value="MEJ5218085.1"/>
    <property type="molecule type" value="Genomic_DNA"/>
</dbReference>
<sequence length="227" mass="25005">MRLFVGLGNPCDKYAGNRHNIGFMALDRIAEDHGFSPWRSKFQGEVSEGKFGSDKVILLKPMTFMNKSGQSVGEAMRFYKLESTDITVLHDELDLAPGKCRVKAGGGHAGHNGLRSIHQHIGPHYDRVRLGIGHPGHKDAVAGYVLRDFAKADQEWLDDLMRGISDGAEHLARDDGGKFMNAVALRVAPPRSSTSKPKPKPTPAPKATEPEPVEDKSPLQKLMDKFR</sequence>
<dbReference type="Pfam" id="PF01195">
    <property type="entry name" value="Pept_tRNA_hydro"/>
    <property type="match status" value="1"/>
</dbReference>
<evidence type="ECO:0000313" key="11">
    <source>
        <dbReference type="EMBL" id="MEJ5218085.1"/>
    </source>
</evidence>
<dbReference type="GO" id="GO:0004045">
    <property type="term" value="F:peptidyl-tRNA hydrolase activity"/>
    <property type="evidence" value="ECO:0007669"/>
    <property type="project" value="UniProtKB-EC"/>
</dbReference>
<evidence type="ECO:0000256" key="7">
    <source>
        <dbReference type="HAMAP-Rule" id="MF_00083"/>
    </source>
</evidence>
<evidence type="ECO:0000256" key="10">
    <source>
        <dbReference type="SAM" id="MobiDB-lite"/>
    </source>
</evidence>
<dbReference type="CDD" id="cd00462">
    <property type="entry name" value="PTH"/>
    <property type="match status" value="1"/>
</dbReference>
<dbReference type="PROSITE" id="PS01195">
    <property type="entry name" value="PEPT_TRNA_HYDROL_1"/>
    <property type="match status" value="1"/>
</dbReference>
<dbReference type="NCBIfam" id="TIGR00447">
    <property type="entry name" value="pth"/>
    <property type="match status" value="1"/>
</dbReference>
<dbReference type="Gene3D" id="3.40.50.1470">
    <property type="entry name" value="Peptidyl-tRNA hydrolase"/>
    <property type="match status" value="1"/>
</dbReference>
<dbReference type="RefSeq" id="WP_339403029.1">
    <property type="nucleotide sequence ID" value="NZ_JBBGAZ010000003.1"/>
</dbReference>
<dbReference type="InterPro" id="IPR036416">
    <property type="entry name" value="Pept_tRNA_hydro_sf"/>
</dbReference>
<evidence type="ECO:0000256" key="8">
    <source>
        <dbReference type="RuleBase" id="RU000673"/>
    </source>
</evidence>
<proteinExistence type="inferred from homology"/>
<feature type="binding site" evidence="7">
    <location>
        <position position="66"/>
    </location>
    <ligand>
        <name>tRNA</name>
        <dbReference type="ChEBI" id="CHEBI:17843"/>
    </ligand>
</feature>
<dbReference type="PANTHER" id="PTHR17224">
    <property type="entry name" value="PEPTIDYL-TRNA HYDROLASE"/>
    <property type="match status" value="1"/>
</dbReference>
<reference evidence="11 12" key="1">
    <citation type="submission" date="2024-03" db="EMBL/GenBank/DDBJ databases">
        <title>Cognatishimia coralii sp. nov., a marine bacterium isolated from coral surrounding seawater.</title>
        <authorList>
            <person name="Liu X."/>
            <person name="Liu S."/>
            <person name="Sun H."/>
            <person name="Zhang Y."/>
        </authorList>
    </citation>
    <scope>NUCLEOTIDE SEQUENCE [LARGE SCALE GENOMIC DNA]</scope>
    <source>
        <strain evidence="11 12">D5M38</strain>
    </source>
</reference>
<dbReference type="InterPro" id="IPR018171">
    <property type="entry name" value="Pept_tRNA_hydro_CS"/>
</dbReference>
<evidence type="ECO:0000256" key="1">
    <source>
        <dbReference type="ARBA" id="ARBA00013260"/>
    </source>
</evidence>
<evidence type="ECO:0000256" key="4">
    <source>
        <dbReference type="ARBA" id="ARBA00022884"/>
    </source>
</evidence>
<evidence type="ECO:0000256" key="9">
    <source>
        <dbReference type="RuleBase" id="RU004320"/>
    </source>
</evidence>